<feature type="region of interest" description="Disordered" evidence="1">
    <location>
        <begin position="1"/>
        <end position="26"/>
    </location>
</feature>
<dbReference type="RefSeq" id="WP_220580896.1">
    <property type="nucleotide sequence ID" value="NZ_RKLT01000006.1"/>
</dbReference>
<dbReference type="Proteomes" id="UP001430455">
    <property type="component" value="Unassembled WGS sequence"/>
</dbReference>
<sequence length="112" mass="12132">MSGRGETPDEADADEPEREAESAAFGETVYNADGAVLGTIRGMEEGGFFVTTREGVESLSVEHARSGHDFGEAELMWRCTVCGEMGEIDEGLPDTCPNCGTEKEALMYWTED</sequence>
<dbReference type="Gene3D" id="2.20.28.10">
    <property type="match status" value="1"/>
</dbReference>
<evidence type="ECO:0000259" key="2">
    <source>
        <dbReference type="Pfam" id="PF23458"/>
    </source>
</evidence>
<reference evidence="3 4" key="1">
    <citation type="submission" date="2021-06" db="EMBL/GenBank/DDBJ databases">
        <title>Halomicroarcula sp. a new haloarchaeum isolated from saline soil.</title>
        <authorList>
            <person name="Duran-Viseras A."/>
            <person name="Sanchez-Porro C."/>
            <person name="Ventosa A."/>
        </authorList>
    </citation>
    <scope>NUCLEOTIDE SEQUENCE [LARGE SCALE GENOMIC DNA]</scope>
    <source>
        <strain evidence="3 4">F27</strain>
    </source>
</reference>
<feature type="domain" description="DUF7130" evidence="2">
    <location>
        <begin position="25"/>
        <end position="112"/>
    </location>
</feature>
<dbReference type="Pfam" id="PF23458">
    <property type="entry name" value="DUF7130"/>
    <property type="match status" value="1"/>
</dbReference>
<dbReference type="EMBL" id="RKLT01000006">
    <property type="protein sequence ID" value="MBX0296281.1"/>
    <property type="molecule type" value="Genomic_DNA"/>
</dbReference>
<evidence type="ECO:0000313" key="4">
    <source>
        <dbReference type="Proteomes" id="UP001430455"/>
    </source>
</evidence>
<name>A0AAW4PEH2_9EURY</name>
<comment type="caution">
    <text evidence="3">The sequence shown here is derived from an EMBL/GenBank/DDBJ whole genome shotgun (WGS) entry which is preliminary data.</text>
</comment>
<dbReference type="InterPro" id="IPR055554">
    <property type="entry name" value="DUF7130"/>
</dbReference>
<dbReference type="AlphaFoldDB" id="A0AAW4PEH2"/>
<gene>
    <name evidence="3" type="ORF">EGH23_15485</name>
</gene>
<evidence type="ECO:0000256" key="1">
    <source>
        <dbReference type="SAM" id="MobiDB-lite"/>
    </source>
</evidence>
<evidence type="ECO:0000313" key="3">
    <source>
        <dbReference type="EMBL" id="MBX0296281.1"/>
    </source>
</evidence>
<accession>A0AAW4PEH2</accession>
<organism evidence="3 4">
    <name type="scientific">Haloarcula nitratireducens</name>
    <dbReference type="NCBI Taxonomy" id="2487749"/>
    <lineage>
        <taxon>Archaea</taxon>
        <taxon>Methanobacteriati</taxon>
        <taxon>Methanobacteriota</taxon>
        <taxon>Stenosarchaea group</taxon>
        <taxon>Halobacteria</taxon>
        <taxon>Halobacteriales</taxon>
        <taxon>Haloarculaceae</taxon>
        <taxon>Haloarcula</taxon>
    </lineage>
</organism>
<proteinExistence type="predicted"/>
<feature type="compositionally biased region" description="Acidic residues" evidence="1">
    <location>
        <begin position="8"/>
        <end position="18"/>
    </location>
</feature>
<dbReference type="SUPFAM" id="SSF57802">
    <property type="entry name" value="Rubredoxin-like"/>
    <property type="match status" value="1"/>
</dbReference>
<protein>
    <recommendedName>
        <fullName evidence="2">DUF7130 domain-containing protein</fullName>
    </recommendedName>
</protein>
<keyword evidence="4" id="KW-1185">Reference proteome</keyword>